<protein>
    <submittedName>
        <fullName evidence="1">Uncharacterized protein</fullName>
    </submittedName>
</protein>
<evidence type="ECO:0000313" key="2">
    <source>
        <dbReference type="Proteomes" id="UP000054107"/>
    </source>
</evidence>
<proteinExistence type="predicted"/>
<dbReference type="OrthoDB" id="2205097at2759"/>
<dbReference type="AlphaFoldDB" id="A0A0B7N065"/>
<organism evidence="1 2">
    <name type="scientific">Parasitella parasitica</name>
    <dbReference type="NCBI Taxonomy" id="35722"/>
    <lineage>
        <taxon>Eukaryota</taxon>
        <taxon>Fungi</taxon>
        <taxon>Fungi incertae sedis</taxon>
        <taxon>Mucoromycota</taxon>
        <taxon>Mucoromycotina</taxon>
        <taxon>Mucoromycetes</taxon>
        <taxon>Mucorales</taxon>
        <taxon>Mucorineae</taxon>
        <taxon>Mucoraceae</taxon>
        <taxon>Parasitella</taxon>
    </lineage>
</organism>
<dbReference type="EMBL" id="LN726786">
    <property type="protein sequence ID" value="CEP11691.1"/>
    <property type="molecule type" value="Genomic_DNA"/>
</dbReference>
<keyword evidence="2" id="KW-1185">Reference proteome</keyword>
<evidence type="ECO:0000313" key="1">
    <source>
        <dbReference type="EMBL" id="CEP11691.1"/>
    </source>
</evidence>
<name>A0A0B7N065_9FUNG</name>
<sequence length="95" mass="10316">MSVYTDNITALKYVTKARGTASSVLQDFAVKIQNLCNFHSLKVCFHYAAGVDAFQPQAASVLESRPRSLIATDGHLQPELEQKGSVPLPTMAYAS</sequence>
<dbReference type="Proteomes" id="UP000054107">
    <property type="component" value="Unassembled WGS sequence"/>
</dbReference>
<reference evidence="1 2" key="1">
    <citation type="submission" date="2014-09" db="EMBL/GenBank/DDBJ databases">
        <authorList>
            <person name="Ellenberger Sabrina"/>
        </authorList>
    </citation>
    <scope>NUCLEOTIDE SEQUENCE [LARGE SCALE GENOMIC DNA]</scope>
    <source>
        <strain evidence="1 2">CBS 412.66</strain>
    </source>
</reference>
<gene>
    <name evidence="1" type="primary">PARPA_05573.1 scaffold 18730</name>
</gene>
<accession>A0A0B7N065</accession>